<evidence type="ECO:0000313" key="2">
    <source>
        <dbReference type="Proteomes" id="UP000813462"/>
    </source>
</evidence>
<dbReference type="EMBL" id="JAEACU010000006">
    <property type="protein sequence ID" value="KAH7523761.1"/>
    <property type="molecule type" value="Genomic_DNA"/>
</dbReference>
<comment type="caution">
    <text evidence="1">The sequence shown here is derived from an EMBL/GenBank/DDBJ whole genome shotgun (WGS) entry which is preliminary data.</text>
</comment>
<evidence type="ECO:0000313" key="1">
    <source>
        <dbReference type="EMBL" id="KAH7523761.1"/>
    </source>
</evidence>
<gene>
    <name evidence="1" type="ORF">FEM48_Zijuj06G0046300</name>
</gene>
<reference evidence="1" key="1">
    <citation type="journal article" date="2021" name="Front. Plant Sci.">
        <title>Chromosome-Scale Genome Assembly for Chinese Sour Jujube and Insights Into Its Genome Evolution and Domestication Signature.</title>
        <authorList>
            <person name="Shen L.-Y."/>
            <person name="Luo H."/>
            <person name="Wang X.-L."/>
            <person name="Wang X.-M."/>
            <person name="Qiu X.-J."/>
            <person name="Liu H."/>
            <person name="Zhou S.-S."/>
            <person name="Jia K.-H."/>
            <person name="Nie S."/>
            <person name="Bao Y.-T."/>
            <person name="Zhang R.-G."/>
            <person name="Yun Q.-Z."/>
            <person name="Chai Y.-H."/>
            <person name="Lu J.-Y."/>
            <person name="Li Y."/>
            <person name="Zhao S.-W."/>
            <person name="Mao J.-F."/>
            <person name="Jia S.-G."/>
            <person name="Mao Y.-M."/>
        </authorList>
    </citation>
    <scope>NUCLEOTIDE SEQUENCE</scope>
    <source>
        <strain evidence="1">AT0</strain>
        <tissue evidence="1">Leaf</tissue>
    </source>
</reference>
<accession>A0A978V776</accession>
<dbReference type="AlphaFoldDB" id="A0A978V776"/>
<dbReference type="PANTHER" id="PTHR33696:SF3">
    <property type="entry name" value="FLZ-TYPE DOMAIN-CONTAINING PROTEIN"/>
    <property type="match status" value="1"/>
</dbReference>
<name>A0A978V776_ZIZJJ</name>
<proteinExistence type="predicted"/>
<dbReference type="PANTHER" id="PTHR33696">
    <property type="entry name" value="T22J18.15-RELATED"/>
    <property type="match status" value="1"/>
</dbReference>
<dbReference type="OrthoDB" id="745459at2759"/>
<organism evidence="1 2">
    <name type="scientific">Ziziphus jujuba var. spinosa</name>
    <dbReference type="NCBI Taxonomy" id="714518"/>
    <lineage>
        <taxon>Eukaryota</taxon>
        <taxon>Viridiplantae</taxon>
        <taxon>Streptophyta</taxon>
        <taxon>Embryophyta</taxon>
        <taxon>Tracheophyta</taxon>
        <taxon>Spermatophyta</taxon>
        <taxon>Magnoliopsida</taxon>
        <taxon>eudicotyledons</taxon>
        <taxon>Gunneridae</taxon>
        <taxon>Pentapetalae</taxon>
        <taxon>rosids</taxon>
        <taxon>fabids</taxon>
        <taxon>Rosales</taxon>
        <taxon>Rhamnaceae</taxon>
        <taxon>Paliureae</taxon>
        <taxon>Ziziphus</taxon>
    </lineage>
</organism>
<sequence length="165" mass="18475">MHRRSHSEVSSVPFSWEYRPGVSKHNSRNGPGHLDHKYEMDHFNFQLPPPPPYSSETSAEKDIDHNNNKQAKLSMRLLFQLLSFRLGNFLKLGCTVIKVEDDPFVAAYLNCTQSPFIADFPSCSNGKSNSGSSSTGVKKTMFTLSCKYSCTVGQNDVVKISQLPK</sequence>
<dbReference type="Proteomes" id="UP000813462">
    <property type="component" value="Unassembled WGS sequence"/>
</dbReference>
<protein>
    <submittedName>
        <fullName evidence="1">Uncharacterized protein</fullName>
    </submittedName>
</protein>